<evidence type="ECO:0000313" key="4">
    <source>
        <dbReference type="Proteomes" id="UP000518288"/>
    </source>
</evidence>
<sequence length="251" mass="27702">MSTIFSFGERLDGYAVPVLNERAVRAAAGIVFFFAFLSFMNAWLVGNFQPTRVFVVAFLIDFTIRIFVNPKFAPSLIVGQWMVRKQQPEYVGAPQKRFAWAIGFVLAVVMLYLVVIKHVIGPINLIVCAACLVLLFFETAFGICIGCKVYNWFNKDQAKLCPGGVCEFEPARGAGGNWVQATVVLAFVGVIGAWISRVSANDPYARAVTPATEPPMVSPAVDAAEVERCKVPDFAKAMGHEEKWKLHNNCK</sequence>
<keyword evidence="1" id="KW-1133">Transmembrane helix</keyword>
<keyword evidence="4" id="KW-1185">Reference proteome</keyword>
<evidence type="ECO:0000313" key="3">
    <source>
        <dbReference type="EMBL" id="NYG35472.1"/>
    </source>
</evidence>
<feature type="transmembrane region" description="Helical" evidence="1">
    <location>
        <begin position="51"/>
        <end position="68"/>
    </location>
</feature>
<name>A0A7Y9U907_9BURK</name>
<feature type="transmembrane region" description="Helical" evidence="1">
    <location>
        <begin position="123"/>
        <end position="153"/>
    </location>
</feature>
<protein>
    <recommendedName>
        <fullName evidence="2">DUF4395 domain-containing protein</fullName>
    </recommendedName>
</protein>
<keyword evidence="1" id="KW-0472">Membrane</keyword>
<evidence type="ECO:0000259" key="2">
    <source>
        <dbReference type="Pfam" id="PF14340"/>
    </source>
</evidence>
<feature type="transmembrane region" description="Helical" evidence="1">
    <location>
        <begin position="98"/>
        <end position="116"/>
    </location>
</feature>
<keyword evidence="1" id="KW-0812">Transmembrane</keyword>
<dbReference type="EMBL" id="JACCFH010000002">
    <property type="protein sequence ID" value="NYG35472.1"/>
    <property type="molecule type" value="Genomic_DNA"/>
</dbReference>
<accession>A0A7Y9U907</accession>
<gene>
    <name evidence="3" type="ORF">BDD16_004534</name>
</gene>
<dbReference type="Proteomes" id="UP000518288">
    <property type="component" value="Unassembled WGS sequence"/>
</dbReference>
<dbReference type="AlphaFoldDB" id="A0A7Y9U907"/>
<dbReference type="RefSeq" id="WP_179636365.1">
    <property type="nucleotide sequence ID" value="NZ_JACCFH010000002.1"/>
</dbReference>
<feature type="transmembrane region" description="Helical" evidence="1">
    <location>
        <begin position="23"/>
        <end position="44"/>
    </location>
</feature>
<organism evidence="3 4">
    <name type="scientific">Sphaerotilus montanus</name>
    <dbReference type="NCBI Taxonomy" id="522889"/>
    <lineage>
        <taxon>Bacteria</taxon>
        <taxon>Pseudomonadati</taxon>
        <taxon>Pseudomonadota</taxon>
        <taxon>Betaproteobacteria</taxon>
        <taxon>Burkholderiales</taxon>
        <taxon>Sphaerotilaceae</taxon>
        <taxon>Sphaerotilus</taxon>
    </lineage>
</organism>
<comment type="caution">
    <text evidence="3">The sequence shown here is derived from an EMBL/GenBank/DDBJ whole genome shotgun (WGS) entry which is preliminary data.</text>
</comment>
<proteinExistence type="predicted"/>
<feature type="domain" description="DUF4395" evidence="2">
    <location>
        <begin position="20"/>
        <end position="154"/>
    </location>
</feature>
<dbReference type="InterPro" id="IPR025508">
    <property type="entry name" value="DUF4395"/>
</dbReference>
<evidence type="ECO:0000256" key="1">
    <source>
        <dbReference type="SAM" id="Phobius"/>
    </source>
</evidence>
<reference evidence="3 4" key="1">
    <citation type="submission" date="2020-07" db="EMBL/GenBank/DDBJ databases">
        <title>Genomic Encyclopedia of Archaeal and Bacterial Type Strains, Phase II (KMG-II): from individual species to whole genera.</title>
        <authorList>
            <person name="Goeker M."/>
        </authorList>
    </citation>
    <scope>NUCLEOTIDE SEQUENCE [LARGE SCALE GENOMIC DNA]</scope>
    <source>
        <strain evidence="3 4">DSM 21226</strain>
    </source>
</reference>
<feature type="transmembrane region" description="Helical" evidence="1">
    <location>
        <begin position="178"/>
        <end position="196"/>
    </location>
</feature>
<dbReference type="Pfam" id="PF14340">
    <property type="entry name" value="DUF4395"/>
    <property type="match status" value="1"/>
</dbReference>